<evidence type="ECO:0000256" key="2">
    <source>
        <dbReference type="ARBA" id="ARBA00005189"/>
    </source>
</evidence>
<dbReference type="InterPro" id="IPR045034">
    <property type="entry name" value="O-acyltransferase_WSD1-like"/>
</dbReference>
<evidence type="ECO:0000256" key="3">
    <source>
        <dbReference type="ARBA" id="ARBA00022679"/>
    </source>
</evidence>
<dbReference type="InterPro" id="IPR004255">
    <property type="entry name" value="O-acyltransferase_WSD1_N"/>
</dbReference>
<organism evidence="11 12">
    <name type="scientific">Orchesella dallaii</name>
    <dbReference type="NCBI Taxonomy" id="48710"/>
    <lineage>
        <taxon>Eukaryota</taxon>
        <taxon>Metazoa</taxon>
        <taxon>Ecdysozoa</taxon>
        <taxon>Arthropoda</taxon>
        <taxon>Hexapoda</taxon>
        <taxon>Collembola</taxon>
        <taxon>Entomobryomorpha</taxon>
        <taxon>Entomobryoidea</taxon>
        <taxon>Orchesellidae</taxon>
        <taxon>Orchesellinae</taxon>
        <taxon>Orchesella</taxon>
    </lineage>
</organism>
<comment type="pathway">
    <text evidence="1">Glycerolipid metabolism; triacylglycerol biosynthesis.</text>
</comment>
<evidence type="ECO:0000313" key="11">
    <source>
        <dbReference type="EMBL" id="CAL8070319.1"/>
    </source>
</evidence>
<evidence type="ECO:0000313" key="12">
    <source>
        <dbReference type="Proteomes" id="UP001642540"/>
    </source>
</evidence>
<feature type="domain" description="O-acyltransferase WSD1 C-terminal" evidence="10">
    <location>
        <begin position="375"/>
        <end position="446"/>
    </location>
</feature>
<comment type="caution">
    <text evidence="11">The sequence shown here is derived from an EMBL/GenBank/DDBJ whole genome shotgun (WGS) entry which is preliminary data.</text>
</comment>
<comment type="pathway">
    <text evidence="2">Lipid metabolism.</text>
</comment>
<evidence type="ECO:0000256" key="1">
    <source>
        <dbReference type="ARBA" id="ARBA00004771"/>
    </source>
</evidence>
<evidence type="ECO:0000256" key="4">
    <source>
        <dbReference type="ARBA" id="ARBA00023315"/>
    </source>
</evidence>
<dbReference type="PANTHER" id="PTHR31650:SF1">
    <property type="entry name" value="WAX ESTER SYNTHASE_DIACYLGLYCEROL ACYLTRANSFERASE 4-RELATED"/>
    <property type="match status" value="1"/>
</dbReference>
<protein>
    <recommendedName>
        <fullName evidence="13">Diacylglycerol O-acyltransferase</fullName>
    </recommendedName>
</protein>
<dbReference type="PANTHER" id="PTHR31650">
    <property type="entry name" value="O-ACYLTRANSFERASE (WSD1-LIKE) FAMILY PROTEIN"/>
    <property type="match status" value="1"/>
</dbReference>
<dbReference type="Proteomes" id="UP001642540">
    <property type="component" value="Unassembled WGS sequence"/>
</dbReference>
<dbReference type="Pfam" id="PF03007">
    <property type="entry name" value="WS_DGAT_cat"/>
    <property type="match status" value="1"/>
</dbReference>
<name>A0ABP1PKU6_9HEXA</name>
<dbReference type="EMBL" id="CAXLJM020000004">
    <property type="protein sequence ID" value="CAL8070319.1"/>
    <property type="molecule type" value="Genomic_DNA"/>
</dbReference>
<comment type="similarity">
    <text evidence="5">In the N-terminal section; belongs to the long-chain O-acyltransferase family.</text>
</comment>
<evidence type="ECO:0000259" key="9">
    <source>
        <dbReference type="Pfam" id="PF03007"/>
    </source>
</evidence>
<dbReference type="Gene3D" id="3.30.559.10">
    <property type="entry name" value="Chloramphenicol acetyltransferase-like domain"/>
    <property type="match status" value="1"/>
</dbReference>
<reference evidence="11 12" key="1">
    <citation type="submission" date="2024-08" db="EMBL/GenBank/DDBJ databases">
        <authorList>
            <person name="Cucini C."/>
            <person name="Frati F."/>
        </authorList>
    </citation>
    <scope>NUCLEOTIDE SEQUENCE [LARGE SCALE GENOMIC DNA]</scope>
</reference>
<gene>
    <name evidence="11" type="ORF">ODALV1_LOCUS1181</name>
</gene>
<evidence type="ECO:0000256" key="8">
    <source>
        <dbReference type="SAM" id="Phobius"/>
    </source>
</evidence>
<dbReference type="Pfam" id="PF06974">
    <property type="entry name" value="WS_DGAT_C"/>
    <property type="match status" value="1"/>
</dbReference>
<proteinExistence type="inferred from homology"/>
<dbReference type="SUPFAM" id="SSF52777">
    <property type="entry name" value="CoA-dependent acyltransferases"/>
    <property type="match status" value="1"/>
</dbReference>
<keyword evidence="12" id="KW-1185">Reference proteome</keyword>
<feature type="domain" description="O-acyltransferase WSD1-like N-terminal" evidence="9">
    <location>
        <begin position="149"/>
        <end position="191"/>
    </location>
</feature>
<keyword evidence="8" id="KW-0472">Membrane</keyword>
<feature type="transmembrane region" description="Helical" evidence="8">
    <location>
        <begin position="6"/>
        <end position="32"/>
    </location>
</feature>
<evidence type="ECO:0000259" key="10">
    <source>
        <dbReference type="Pfam" id="PF06974"/>
    </source>
</evidence>
<dbReference type="InterPro" id="IPR009721">
    <property type="entry name" value="O-acyltransferase_WSD1_C"/>
</dbReference>
<dbReference type="InterPro" id="IPR023213">
    <property type="entry name" value="CAT-like_dom_sf"/>
</dbReference>
<evidence type="ECO:0008006" key="13">
    <source>
        <dbReference type="Google" id="ProtNLM"/>
    </source>
</evidence>
<evidence type="ECO:0000256" key="7">
    <source>
        <dbReference type="ARBA" id="ARBA00048109"/>
    </source>
</evidence>
<evidence type="ECO:0000256" key="6">
    <source>
        <dbReference type="ARBA" id="ARBA00047604"/>
    </source>
</evidence>
<evidence type="ECO:0000256" key="5">
    <source>
        <dbReference type="ARBA" id="ARBA00024360"/>
    </source>
</evidence>
<accession>A0ABP1PKU6</accession>
<comment type="catalytic activity">
    <reaction evidence="7">
        <text>an acyl-CoA + a 1,2-diacyl-sn-glycerol = a triacyl-sn-glycerol + CoA</text>
        <dbReference type="Rhea" id="RHEA:10868"/>
        <dbReference type="ChEBI" id="CHEBI:17815"/>
        <dbReference type="ChEBI" id="CHEBI:57287"/>
        <dbReference type="ChEBI" id="CHEBI:58342"/>
        <dbReference type="ChEBI" id="CHEBI:64615"/>
        <dbReference type="EC" id="2.3.1.20"/>
    </reaction>
</comment>
<keyword evidence="8" id="KW-0812">Transmembrane</keyword>
<keyword evidence="4" id="KW-0012">Acyltransferase</keyword>
<keyword evidence="3" id="KW-0808">Transferase</keyword>
<comment type="catalytic activity">
    <reaction evidence="6">
        <text>a long chain fatty alcohol + a fatty acyl-CoA = a long-chain alcohol wax ester + CoA</text>
        <dbReference type="Rhea" id="RHEA:38443"/>
        <dbReference type="ChEBI" id="CHEBI:17135"/>
        <dbReference type="ChEBI" id="CHEBI:57287"/>
        <dbReference type="ChEBI" id="CHEBI:77636"/>
        <dbReference type="ChEBI" id="CHEBI:235323"/>
        <dbReference type="EC" id="2.3.1.75"/>
    </reaction>
</comment>
<sequence>MILPLILWICLIVLVLPVYVLIVVPLGIWRIIVDLLAKTRADLVEPLDSRDLVFTGDDYYGKPRKCVISCIILNGKVTLETLKECFQKNVLDKPNLFRLNCRPRRFLGYWYWQRTEIQEDKQYLQDDKVYKQEELNALLPDWVAEGYASDTPLWELKLCPLDGDRTALVMKLHHLVADGVSFMYLLEEFCDGGWTNLQIPDTKPFSLPHWIYAWYNFPWKALKAYWLARCRKGFRPKGASEGFTSYAAFPMEKLKVVRRSNKCLFPSVLAGMISNALHKQHAKNGKEIPDVVRMVVPTPYPNRPKNALVNHVGWIHATMPIGDPLAIKKFERSVRKSYISGLHGIMWNMFRGLYLLPSPCLAVYTGWGERNLPPVVLTSIPGSLTPVSLLGQPVHCSYPTLALGCSTGCNACMTTYADAGYFSMRVSKDVISSQEQLDELVQKYMQEELDNMYQDAINAENKKLNPYVQIDIAT</sequence>
<keyword evidence="8" id="KW-1133">Transmembrane helix</keyword>